<dbReference type="GO" id="GO:0005737">
    <property type="term" value="C:cytoplasm"/>
    <property type="evidence" value="ECO:0007669"/>
    <property type="project" value="TreeGrafter"/>
</dbReference>
<dbReference type="SUPFAM" id="SSF51735">
    <property type="entry name" value="NAD(P)-binding Rossmann-fold domains"/>
    <property type="match status" value="1"/>
</dbReference>
<dbReference type="EMBL" id="LN614827">
    <property type="protein sequence ID" value="CEG58473.1"/>
    <property type="molecule type" value="Genomic_DNA"/>
</dbReference>
<dbReference type="Gene3D" id="3.40.50.720">
    <property type="entry name" value="NAD(P)-binding Rossmann-like Domain"/>
    <property type="match status" value="1"/>
</dbReference>
<reference evidence="2" key="1">
    <citation type="submission" date="2014-09" db="EMBL/GenBank/DDBJ databases">
        <authorList>
            <person name="Gomez-Valero L."/>
        </authorList>
    </citation>
    <scope>NUCLEOTIDE SEQUENCE [LARGE SCALE GENOMIC DNA]</scope>
    <source>
        <strain evidence="2">ATCC700992</strain>
    </source>
</reference>
<dbReference type="HOGENOM" id="CLU_007383_11_4_6"/>
<dbReference type="STRING" id="1212491.LFA_3131"/>
<gene>
    <name evidence="1" type="ORF">LFA_3131</name>
</gene>
<sequence>MHHLILGYGYCGYYLAQELLKDGQRVTAVSRHLSPQLQLPQLVHFSHDLSQPFQWTENNTVIYYLIPPPPHGEKDSFLEQFLKKSTLQAQKIVYFGASSVYGNHQGAWVDEQSPSIINHSRQVRRIDAEQQWLDHCKHNNIPLLLLRIAGIYGPHRLPIEAAKAQIPIIERARAPQTNHIYVRDLARLSYRLACFNSTESVYNIADGDPQPMGTLQQLVAQELGFQQAPYESWQQAWERATPMKREFMQGSKRLSIERLKLRLGENLSLYHLNDAVRKSLAEQENNKD</sequence>
<dbReference type="InterPro" id="IPR051783">
    <property type="entry name" value="NAD(P)-dependent_oxidoreduct"/>
</dbReference>
<dbReference type="RefSeq" id="WP_045096785.1">
    <property type="nucleotide sequence ID" value="NZ_LN614827.1"/>
</dbReference>
<dbReference type="Proteomes" id="UP000032430">
    <property type="component" value="Chromosome I"/>
</dbReference>
<protein>
    <recommendedName>
        <fullName evidence="3">NAD-dependent epimerase/dehydratase</fullName>
    </recommendedName>
</protein>
<dbReference type="AlphaFoldDB" id="A0A098G7P2"/>
<name>A0A098G7P2_9GAMM</name>
<evidence type="ECO:0000313" key="1">
    <source>
        <dbReference type="EMBL" id="CEG58473.1"/>
    </source>
</evidence>
<proteinExistence type="predicted"/>
<dbReference type="PANTHER" id="PTHR48079:SF6">
    <property type="entry name" value="NAD(P)-BINDING DOMAIN-CONTAINING PROTEIN-RELATED"/>
    <property type="match status" value="1"/>
</dbReference>
<dbReference type="GO" id="GO:0004029">
    <property type="term" value="F:aldehyde dehydrogenase (NAD+) activity"/>
    <property type="evidence" value="ECO:0007669"/>
    <property type="project" value="TreeGrafter"/>
</dbReference>
<organism evidence="1 2">
    <name type="scientific">Legionella fallonii LLAP-10</name>
    <dbReference type="NCBI Taxonomy" id="1212491"/>
    <lineage>
        <taxon>Bacteria</taxon>
        <taxon>Pseudomonadati</taxon>
        <taxon>Pseudomonadota</taxon>
        <taxon>Gammaproteobacteria</taxon>
        <taxon>Legionellales</taxon>
        <taxon>Legionellaceae</taxon>
        <taxon>Legionella</taxon>
    </lineage>
</organism>
<dbReference type="OrthoDB" id="9808276at2"/>
<dbReference type="CDD" id="cd05266">
    <property type="entry name" value="SDR_a4"/>
    <property type="match status" value="1"/>
</dbReference>
<accession>A0A098G7P2</accession>
<dbReference type="InterPro" id="IPR036291">
    <property type="entry name" value="NAD(P)-bd_dom_sf"/>
</dbReference>
<keyword evidence="2" id="KW-1185">Reference proteome</keyword>
<dbReference type="PANTHER" id="PTHR48079">
    <property type="entry name" value="PROTEIN YEEZ"/>
    <property type="match status" value="1"/>
</dbReference>
<dbReference type="KEGG" id="lfa:LFA_3131"/>
<evidence type="ECO:0000313" key="2">
    <source>
        <dbReference type="Proteomes" id="UP000032430"/>
    </source>
</evidence>
<evidence type="ECO:0008006" key="3">
    <source>
        <dbReference type="Google" id="ProtNLM"/>
    </source>
</evidence>